<gene>
    <name evidence="1" type="ORF">Taro_003026</name>
</gene>
<protein>
    <submittedName>
        <fullName evidence="1">Uncharacterized protein</fullName>
    </submittedName>
</protein>
<dbReference type="AlphaFoldDB" id="A0A843TN18"/>
<dbReference type="EMBL" id="NMUH01000076">
    <property type="protein sequence ID" value="MQL70710.1"/>
    <property type="molecule type" value="Genomic_DNA"/>
</dbReference>
<evidence type="ECO:0000313" key="1">
    <source>
        <dbReference type="EMBL" id="MQL70710.1"/>
    </source>
</evidence>
<proteinExistence type="predicted"/>
<name>A0A843TN18_COLES</name>
<organism evidence="1 2">
    <name type="scientific">Colocasia esculenta</name>
    <name type="common">Wild taro</name>
    <name type="synonym">Arum esculentum</name>
    <dbReference type="NCBI Taxonomy" id="4460"/>
    <lineage>
        <taxon>Eukaryota</taxon>
        <taxon>Viridiplantae</taxon>
        <taxon>Streptophyta</taxon>
        <taxon>Embryophyta</taxon>
        <taxon>Tracheophyta</taxon>
        <taxon>Spermatophyta</taxon>
        <taxon>Magnoliopsida</taxon>
        <taxon>Liliopsida</taxon>
        <taxon>Araceae</taxon>
        <taxon>Aroideae</taxon>
        <taxon>Colocasieae</taxon>
        <taxon>Colocasia</taxon>
    </lineage>
</organism>
<sequence length="156" mass="17832">MDLRIRRLDRSHSQAHRDASVCRVLNATVPYVAFWPSILAALSRPIQDPVAFYHDPVATLTWSPLQRLAFTPVYFLLKRWITTSGDEQELERSLFAAKKLFWEFYVSRQLHVFEFQSMCVDTQADCVDTIGFICSDCFLGQSSSVDTQVDCVDTTG</sequence>
<reference evidence="1" key="1">
    <citation type="submission" date="2017-07" db="EMBL/GenBank/DDBJ databases">
        <title>Taro Niue Genome Assembly and Annotation.</title>
        <authorList>
            <person name="Atibalentja N."/>
            <person name="Keating K."/>
            <person name="Fields C.J."/>
        </authorList>
    </citation>
    <scope>NUCLEOTIDE SEQUENCE</scope>
    <source>
        <strain evidence="1">Niue_2</strain>
        <tissue evidence="1">Leaf</tissue>
    </source>
</reference>
<keyword evidence="2" id="KW-1185">Reference proteome</keyword>
<accession>A0A843TN18</accession>
<comment type="caution">
    <text evidence="1">The sequence shown here is derived from an EMBL/GenBank/DDBJ whole genome shotgun (WGS) entry which is preliminary data.</text>
</comment>
<dbReference type="Proteomes" id="UP000652761">
    <property type="component" value="Unassembled WGS sequence"/>
</dbReference>
<evidence type="ECO:0000313" key="2">
    <source>
        <dbReference type="Proteomes" id="UP000652761"/>
    </source>
</evidence>